<feature type="region of interest" description="Disordered" evidence="1">
    <location>
        <begin position="34"/>
        <end position="59"/>
    </location>
</feature>
<name>A0A6L7GWI8_9ACTN</name>
<evidence type="ECO:0000256" key="2">
    <source>
        <dbReference type="SAM" id="SignalP"/>
    </source>
</evidence>
<keyword evidence="2" id="KW-0732">Signal</keyword>
<feature type="compositionally biased region" description="Polar residues" evidence="1">
    <location>
        <begin position="38"/>
        <end position="53"/>
    </location>
</feature>
<sequence length="215" mass="22937">MTGNPTRRAAHRMLLFCILASISSTALACSAGSDEETTTSSVPSSAGIRQTDASGKPLPFETTLAKRWNSSNDGTPYEPCTAVDQTVAGEVGIDLSSTIDAAVVSGQTLRGCSWKYAGEEIGGWGADQVVADFESLESYKKDNKLFNWRPDITLNGRTVGVTSMNDTNCFTYVQSYQSGVTTAASYRTLPAPTLDEVCERAIELTKATIDKIPNG</sequence>
<comment type="caution">
    <text evidence="3">The sequence shown here is derived from an EMBL/GenBank/DDBJ whole genome shotgun (WGS) entry which is preliminary data.</text>
</comment>
<feature type="chain" id="PRO_5027080866" evidence="2">
    <location>
        <begin position="29"/>
        <end position="215"/>
    </location>
</feature>
<organism evidence="3 4">
    <name type="scientific">Gordonia mangrovi</name>
    <dbReference type="NCBI Taxonomy" id="2665643"/>
    <lineage>
        <taxon>Bacteria</taxon>
        <taxon>Bacillati</taxon>
        <taxon>Actinomycetota</taxon>
        <taxon>Actinomycetes</taxon>
        <taxon>Mycobacteriales</taxon>
        <taxon>Gordoniaceae</taxon>
        <taxon>Gordonia</taxon>
    </lineage>
</organism>
<feature type="signal peptide" evidence="2">
    <location>
        <begin position="1"/>
        <end position="28"/>
    </location>
</feature>
<dbReference type="AlphaFoldDB" id="A0A6L7GWI8"/>
<dbReference type="EMBL" id="WMBR01000011">
    <property type="protein sequence ID" value="MXP24359.1"/>
    <property type="molecule type" value="Genomic_DNA"/>
</dbReference>
<evidence type="ECO:0000313" key="3">
    <source>
        <dbReference type="EMBL" id="MXP24359.1"/>
    </source>
</evidence>
<dbReference type="Pfam" id="PF12079">
    <property type="entry name" value="DUF3558"/>
    <property type="match status" value="1"/>
</dbReference>
<evidence type="ECO:0000256" key="1">
    <source>
        <dbReference type="SAM" id="MobiDB-lite"/>
    </source>
</evidence>
<keyword evidence="4" id="KW-1185">Reference proteome</keyword>
<dbReference type="RefSeq" id="WP_160904557.1">
    <property type="nucleotide sequence ID" value="NZ_CP102850.1"/>
</dbReference>
<accession>A0A6L7GWI8</accession>
<gene>
    <name evidence="3" type="ORF">GIY30_23845</name>
</gene>
<proteinExistence type="predicted"/>
<evidence type="ECO:0000313" key="4">
    <source>
        <dbReference type="Proteomes" id="UP000475545"/>
    </source>
</evidence>
<reference evidence="3 4" key="1">
    <citation type="submission" date="2019-11" db="EMBL/GenBank/DDBJ databases">
        <title>Gordonia sp. nov., a novel actinobacterium isolated from mangrove soil in Hainan.</title>
        <authorList>
            <person name="Huang X."/>
            <person name="Xie Y."/>
            <person name="Chu X."/>
            <person name="Xiao K."/>
        </authorList>
    </citation>
    <scope>NUCLEOTIDE SEQUENCE [LARGE SCALE GENOMIC DNA]</scope>
    <source>
        <strain evidence="3 4">HNM0687</strain>
    </source>
</reference>
<dbReference type="PROSITE" id="PS51257">
    <property type="entry name" value="PROKAR_LIPOPROTEIN"/>
    <property type="match status" value="1"/>
</dbReference>
<dbReference type="Proteomes" id="UP000475545">
    <property type="component" value="Unassembled WGS sequence"/>
</dbReference>
<protein>
    <submittedName>
        <fullName evidence="3">DUF3558 domain-containing protein</fullName>
    </submittedName>
</protein>
<dbReference type="InterPro" id="IPR024520">
    <property type="entry name" value="DUF3558"/>
</dbReference>